<evidence type="ECO:0000313" key="1">
    <source>
        <dbReference type="EMBL" id="MBS5412476.1"/>
    </source>
</evidence>
<dbReference type="InterPro" id="IPR011467">
    <property type="entry name" value="DUF1573"/>
</dbReference>
<protein>
    <submittedName>
        <fullName evidence="1">DUF1573 domain-containing protein</fullName>
    </submittedName>
</protein>
<dbReference type="InterPro" id="IPR013783">
    <property type="entry name" value="Ig-like_fold"/>
</dbReference>
<dbReference type="Proteomes" id="UP000782901">
    <property type="component" value="Unassembled WGS sequence"/>
</dbReference>
<dbReference type="EMBL" id="JAGZEE010000030">
    <property type="protein sequence ID" value="MBS5412476.1"/>
    <property type="molecule type" value="Genomic_DNA"/>
</dbReference>
<dbReference type="PANTHER" id="PTHR37833">
    <property type="entry name" value="LIPOPROTEIN-RELATED"/>
    <property type="match status" value="1"/>
</dbReference>
<accession>A0A943DXL0</accession>
<dbReference type="AlphaFoldDB" id="A0A943DXL0"/>
<gene>
    <name evidence="1" type="ORF">KHY35_17500</name>
</gene>
<sequence>MKLLNQLRIVIYLAGVGLFGTVLAQNNPTSLQARRDSLLNPSLMKQAEQLLRFEKNVQEIGTLTEDDAPTTCRFVYTNVSDRPLLLSRAMPTCSCVTVGVDGKELLPGKQQTITLTFHPKNHPGTIDTHVFVYLSSSDKTPVARLTLTGNVLPGKDEWARYPYAMGKLRLKQNEMAFSEVGADGHFTERILCGNSSNKPMQLIAPILPAYAAFRTEPAVILPGEEADIVVTIDASLLPDGAKADLFTFPIIIEGISARPSDRTLNIKVKRIN</sequence>
<organism evidence="1 2">
    <name type="scientific">Bacteroides thetaiotaomicron</name>
    <dbReference type="NCBI Taxonomy" id="818"/>
    <lineage>
        <taxon>Bacteria</taxon>
        <taxon>Pseudomonadati</taxon>
        <taxon>Bacteroidota</taxon>
        <taxon>Bacteroidia</taxon>
        <taxon>Bacteroidales</taxon>
        <taxon>Bacteroidaceae</taxon>
        <taxon>Bacteroides</taxon>
    </lineage>
</organism>
<proteinExistence type="predicted"/>
<dbReference type="Gene3D" id="2.60.40.10">
    <property type="entry name" value="Immunoglobulins"/>
    <property type="match status" value="1"/>
</dbReference>
<comment type="caution">
    <text evidence="1">The sequence shown here is derived from an EMBL/GenBank/DDBJ whole genome shotgun (WGS) entry which is preliminary data.</text>
</comment>
<name>A0A943DXL0_BACT4</name>
<dbReference type="Pfam" id="PF07610">
    <property type="entry name" value="DUF1573"/>
    <property type="match status" value="1"/>
</dbReference>
<reference evidence="1" key="1">
    <citation type="submission" date="2021-02" db="EMBL/GenBank/DDBJ databases">
        <title>Infant gut strain persistence is associated with maternal origin, phylogeny, and functional potential including surface adhesion and iron acquisition.</title>
        <authorList>
            <person name="Lou Y.C."/>
        </authorList>
    </citation>
    <scope>NUCLEOTIDE SEQUENCE</scope>
    <source>
        <strain evidence="1">L3_082_243G1_dasL3_082_243G1_maxbin2.maxbin.015s ta_sub</strain>
    </source>
</reference>
<dbReference type="PANTHER" id="PTHR37833:SF1">
    <property type="entry name" value="SIGNAL PEPTIDE PROTEIN"/>
    <property type="match status" value="1"/>
</dbReference>
<evidence type="ECO:0000313" key="2">
    <source>
        <dbReference type="Proteomes" id="UP000782901"/>
    </source>
</evidence>